<feature type="chain" id="PRO_5046729652" evidence="1">
    <location>
        <begin position="19"/>
        <end position="312"/>
    </location>
</feature>
<feature type="domain" description="SsuA/THI5-like" evidence="2">
    <location>
        <begin position="31"/>
        <end position="242"/>
    </location>
</feature>
<organism evidence="3 4">
    <name type="scientific">Paramylibacter ulvae</name>
    <dbReference type="NCBI Taxonomy" id="1651968"/>
    <lineage>
        <taxon>Bacteria</taxon>
        <taxon>Pseudomonadati</taxon>
        <taxon>Pseudomonadota</taxon>
        <taxon>Alphaproteobacteria</taxon>
        <taxon>Rhodobacterales</taxon>
        <taxon>Paracoccaceae</taxon>
        <taxon>Paramylibacter</taxon>
    </lineage>
</organism>
<keyword evidence="3" id="KW-0547">Nucleotide-binding</keyword>
<dbReference type="GO" id="GO:0005524">
    <property type="term" value="F:ATP binding"/>
    <property type="evidence" value="ECO:0007669"/>
    <property type="project" value="UniProtKB-KW"/>
</dbReference>
<dbReference type="Proteomes" id="UP000634455">
    <property type="component" value="Unassembled WGS sequence"/>
</dbReference>
<dbReference type="CDD" id="cd13651">
    <property type="entry name" value="PBP2_ThiY"/>
    <property type="match status" value="1"/>
</dbReference>
<dbReference type="Pfam" id="PF09084">
    <property type="entry name" value="NMT1"/>
    <property type="match status" value="1"/>
</dbReference>
<keyword evidence="4" id="KW-1185">Reference proteome</keyword>
<dbReference type="PANTHER" id="PTHR31528:SF3">
    <property type="entry name" value="THIAMINE BIOSYNTHESIS PROTEIN HI_0357-RELATED"/>
    <property type="match status" value="1"/>
</dbReference>
<dbReference type="InterPro" id="IPR015168">
    <property type="entry name" value="SsuA/THI5"/>
</dbReference>
<gene>
    <name evidence="3" type="ORF">GCM10008927_16170</name>
</gene>
<accession>A0ABQ3D3N7</accession>
<evidence type="ECO:0000313" key="3">
    <source>
        <dbReference type="EMBL" id="GHA51539.1"/>
    </source>
</evidence>
<dbReference type="PANTHER" id="PTHR31528">
    <property type="entry name" value="4-AMINO-5-HYDROXYMETHYL-2-METHYLPYRIMIDINE PHOSPHATE SYNTHASE THI11-RELATED"/>
    <property type="match status" value="1"/>
</dbReference>
<name>A0ABQ3D3N7_9RHOB</name>
<dbReference type="RefSeq" id="WP_189640088.1">
    <property type="nucleotide sequence ID" value="NZ_BMZF01000003.1"/>
</dbReference>
<reference evidence="4" key="1">
    <citation type="journal article" date="2019" name="Int. J. Syst. Evol. Microbiol.">
        <title>The Global Catalogue of Microorganisms (GCM) 10K type strain sequencing project: providing services to taxonomists for standard genome sequencing and annotation.</title>
        <authorList>
            <consortium name="The Broad Institute Genomics Platform"/>
            <consortium name="The Broad Institute Genome Sequencing Center for Infectious Disease"/>
            <person name="Wu L."/>
            <person name="Ma J."/>
        </authorList>
    </citation>
    <scope>NUCLEOTIDE SEQUENCE [LARGE SCALE GENOMIC DNA]</scope>
    <source>
        <strain evidence="4">KCTC 32465</strain>
    </source>
</reference>
<keyword evidence="3" id="KW-0067">ATP-binding</keyword>
<dbReference type="InterPro" id="IPR027939">
    <property type="entry name" value="NMT1/THI5"/>
</dbReference>
<evidence type="ECO:0000313" key="4">
    <source>
        <dbReference type="Proteomes" id="UP000634455"/>
    </source>
</evidence>
<keyword evidence="1" id="KW-0732">Signal</keyword>
<comment type="caution">
    <text evidence="3">The sequence shown here is derived from an EMBL/GenBank/DDBJ whole genome shotgun (WGS) entry which is preliminary data.</text>
</comment>
<dbReference type="Gene3D" id="3.40.190.10">
    <property type="entry name" value="Periplasmic binding protein-like II"/>
    <property type="match status" value="2"/>
</dbReference>
<evidence type="ECO:0000259" key="2">
    <source>
        <dbReference type="Pfam" id="PF09084"/>
    </source>
</evidence>
<dbReference type="EMBL" id="BMZF01000003">
    <property type="protein sequence ID" value="GHA51539.1"/>
    <property type="molecule type" value="Genomic_DNA"/>
</dbReference>
<dbReference type="SUPFAM" id="SSF53850">
    <property type="entry name" value="Periplasmic binding protein-like II"/>
    <property type="match status" value="1"/>
</dbReference>
<sequence length="312" mass="34232">MRIFTLATLAMMATPAMAQDKMTLLLDWFINPDHGPIIVAEELGYFADQGLDVEIIAPADPADPPKLVAAGKGDLAVSYQPSLHLQVAEGLPLKRVGTLVATPLNCLLVLKDGPIKEISDLKGGKVGFSVSGVEEAVLGTILKKNGLSMDDVEMVNVNWSLSPSLMSKQVDAVIGAYRNFELNQMEIEGVEGKCFYVEEEGLPAYDELIYVANPDTMNADMITRFLAATEKATQYIVNHPDQSWEVFSSTSKELQDELNAKAWVDTLPRFALRPSALDHGRYQRFETFLLDAGLITERKSIDDLAIDLSVVK</sequence>
<feature type="signal peptide" evidence="1">
    <location>
        <begin position="1"/>
        <end position="18"/>
    </location>
</feature>
<evidence type="ECO:0000256" key="1">
    <source>
        <dbReference type="SAM" id="SignalP"/>
    </source>
</evidence>
<proteinExistence type="predicted"/>
<protein>
    <submittedName>
        <fullName evidence="3">ABC transporter ATP-binding protein</fullName>
    </submittedName>
</protein>